<evidence type="ECO:0000256" key="1">
    <source>
        <dbReference type="SAM" id="Phobius"/>
    </source>
</evidence>
<evidence type="ECO:0000313" key="3">
    <source>
        <dbReference type="Proteomes" id="UP000778523"/>
    </source>
</evidence>
<keyword evidence="3" id="KW-1185">Reference proteome</keyword>
<dbReference type="Proteomes" id="UP000778523">
    <property type="component" value="Unassembled WGS sequence"/>
</dbReference>
<dbReference type="PROSITE" id="PS51257">
    <property type="entry name" value="PROKAR_LIPOPROTEIN"/>
    <property type="match status" value="1"/>
</dbReference>
<reference evidence="2 3" key="1">
    <citation type="submission" date="2020-06" db="EMBL/GenBank/DDBJ databases">
        <title>Draft genome of Uliginosibacterium sp. IMCC34675.</title>
        <authorList>
            <person name="Song J."/>
        </authorList>
    </citation>
    <scope>NUCLEOTIDE SEQUENCE [LARGE SCALE GENOMIC DNA]</scope>
    <source>
        <strain evidence="2 3">IMCC34675</strain>
    </source>
</reference>
<proteinExistence type="predicted"/>
<protein>
    <submittedName>
        <fullName evidence="2">Iron uptake protein</fullName>
    </submittedName>
</protein>
<evidence type="ECO:0000313" key="2">
    <source>
        <dbReference type="EMBL" id="NSL53433.1"/>
    </source>
</evidence>
<feature type="transmembrane region" description="Helical" evidence="1">
    <location>
        <begin position="53"/>
        <end position="71"/>
    </location>
</feature>
<feature type="transmembrane region" description="Helical" evidence="1">
    <location>
        <begin position="78"/>
        <end position="100"/>
    </location>
</feature>
<gene>
    <name evidence="2" type="ORF">HJ583_000195</name>
</gene>
<dbReference type="EMBL" id="JABCSC020000001">
    <property type="protein sequence ID" value="NSL53433.1"/>
    <property type="molecule type" value="Genomic_DNA"/>
</dbReference>
<keyword evidence="1" id="KW-0812">Transmembrane</keyword>
<name>A0ABX2IB83_9RHOO</name>
<dbReference type="RefSeq" id="WP_170019464.1">
    <property type="nucleotide sequence ID" value="NZ_JABCSC020000001.1"/>
</dbReference>
<keyword evidence="1" id="KW-0472">Membrane</keyword>
<feature type="transmembrane region" description="Helical" evidence="1">
    <location>
        <begin position="12"/>
        <end position="33"/>
    </location>
</feature>
<comment type="caution">
    <text evidence="2">The sequence shown here is derived from an EMBL/GenBank/DDBJ whole genome shotgun (WGS) entry which is preliminary data.</text>
</comment>
<organism evidence="2 3">
    <name type="scientific">Uliginosibacterium aquaticum</name>
    <dbReference type="NCBI Taxonomy" id="2731212"/>
    <lineage>
        <taxon>Bacteria</taxon>
        <taxon>Pseudomonadati</taxon>
        <taxon>Pseudomonadota</taxon>
        <taxon>Betaproteobacteria</taxon>
        <taxon>Rhodocyclales</taxon>
        <taxon>Zoogloeaceae</taxon>
        <taxon>Uliginosibacterium</taxon>
    </lineage>
</organism>
<sequence>MTRTHSRPLQQLGIALRILAAIPGGWAFSWGFVACGTAALVALGAPFHDAETALLMLGLLVFAGVFLWSFAARSVLRVCAVLVGGALLFNAAALLLQRAILS</sequence>
<keyword evidence="1" id="KW-1133">Transmembrane helix</keyword>
<accession>A0ABX2IB83</accession>